<dbReference type="GO" id="GO:0008170">
    <property type="term" value="F:N-methyltransferase activity"/>
    <property type="evidence" value="ECO:0007669"/>
    <property type="project" value="InterPro"/>
</dbReference>
<comment type="similarity">
    <text evidence="1 4">Belongs to the N(4)/N(6)-methyltransferase family.</text>
</comment>
<dbReference type="GO" id="GO:0003677">
    <property type="term" value="F:DNA binding"/>
    <property type="evidence" value="ECO:0007669"/>
    <property type="project" value="InterPro"/>
</dbReference>
<proteinExistence type="inferred from homology"/>
<reference evidence="6 7" key="1">
    <citation type="journal article" date="2016" name="Nat. Commun.">
        <title>Thousands of microbial genomes shed light on interconnected biogeochemical processes in an aquifer system.</title>
        <authorList>
            <person name="Anantharaman K."/>
            <person name="Brown C.T."/>
            <person name="Hug L.A."/>
            <person name="Sharon I."/>
            <person name="Castelle C.J."/>
            <person name="Probst A.J."/>
            <person name="Thomas B.C."/>
            <person name="Singh A."/>
            <person name="Wilkins M.J."/>
            <person name="Karaoz U."/>
            <person name="Brodie E.L."/>
            <person name="Williams K.H."/>
            <person name="Hubbard S.S."/>
            <person name="Banfield J.F."/>
        </authorList>
    </citation>
    <scope>NUCLEOTIDE SEQUENCE [LARGE SCALE GENOMIC DNA]</scope>
</reference>
<dbReference type="SUPFAM" id="SSF53335">
    <property type="entry name" value="S-adenosyl-L-methionine-dependent methyltransferases"/>
    <property type="match status" value="1"/>
</dbReference>
<dbReference type="Proteomes" id="UP000177803">
    <property type="component" value="Unassembled WGS sequence"/>
</dbReference>
<dbReference type="Gene3D" id="3.40.50.150">
    <property type="entry name" value="Vaccinia Virus protein VP39"/>
    <property type="match status" value="1"/>
</dbReference>
<evidence type="ECO:0000256" key="4">
    <source>
        <dbReference type="RuleBase" id="RU362026"/>
    </source>
</evidence>
<organism evidence="6 7">
    <name type="scientific">Candidatus Magasanikbacteria bacterium RIFOXYA2_FULL_44_8</name>
    <dbReference type="NCBI Taxonomy" id="1798696"/>
    <lineage>
        <taxon>Bacteria</taxon>
        <taxon>Candidatus Magasanikiibacteriota</taxon>
    </lineage>
</organism>
<sequence>MADKIIKQRAPRNQTITLTKDDIINYKKNLLRLSKRATLADVIGKTIQQDMFEAIEFLPDSFVDLVFVDPPYNLNKTFNSNSFKEMESEKYEQWLDSWVAKLVRVLKPDASVYICGDWKSSGAIFNVAKKYFKIQNRITFEREKGRGAKSNWKNCSEDIWFCTMSDDYHFDVDAVKMKRKVIAPYKDKNGKPKDWENGNDGKYRNTYPSNVWTDITIPFWSMPENTDHPTQKPEKLVAKAILASSKPNDVVFDPFLGSGTTSVVAKKLGRRYIGIELDETYSLLAEKRLEMADEAKNIQGYCSGVFWERNSLNEQNDKVGKKYTFETSLFNTKLL</sequence>
<dbReference type="InterPro" id="IPR002052">
    <property type="entry name" value="DNA_methylase_N6_adenine_CS"/>
</dbReference>
<evidence type="ECO:0000256" key="2">
    <source>
        <dbReference type="ARBA" id="ARBA00022603"/>
    </source>
</evidence>
<dbReference type="PANTHER" id="PTHR13370:SF3">
    <property type="entry name" value="TRNA (GUANINE(10)-N2)-METHYLTRANSFERASE HOMOLOG"/>
    <property type="match status" value="1"/>
</dbReference>
<protein>
    <recommendedName>
        <fullName evidence="4">Methyltransferase</fullName>
        <ecNumber evidence="4">2.1.1.-</ecNumber>
    </recommendedName>
</protein>
<dbReference type="PROSITE" id="PS00092">
    <property type="entry name" value="N6_MTASE"/>
    <property type="match status" value="1"/>
</dbReference>
<dbReference type="Pfam" id="PF01555">
    <property type="entry name" value="N6_N4_Mtase"/>
    <property type="match status" value="1"/>
</dbReference>
<feature type="domain" description="DNA methylase N-4/N-6" evidence="5">
    <location>
        <begin position="63"/>
        <end position="286"/>
    </location>
</feature>
<dbReference type="EMBL" id="MFQR01000002">
    <property type="protein sequence ID" value="OGH84757.1"/>
    <property type="molecule type" value="Genomic_DNA"/>
</dbReference>
<evidence type="ECO:0000256" key="1">
    <source>
        <dbReference type="ARBA" id="ARBA00006594"/>
    </source>
</evidence>
<dbReference type="PANTHER" id="PTHR13370">
    <property type="entry name" value="RNA METHYLASE-RELATED"/>
    <property type="match status" value="1"/>
</dbReference>
<dbReference type="InterPro" id="IPR002941">
    <property type="entry name" value="DNA_methylase_N4/N6"/>
</dbReference>
<name>A0A1F6NL90_9BACT</name>
<accession>A0A1F6NL90</accession>
<keyword evidence="3" id="KW-0808">Transferase</keyword>
<keyword evidence="2 6" id="KW-0489">Methyltransferase</keyword>
<comment type="caution">
    <text evidence="6">The sequence shown here is derived from an EMBL/GenBank/DDBJ whole genome shotgun (WGS) entry which is preliminary data.</text>
</comment>
<gene>
    <name evidence="6" type="ORF">A2261_01400</name>
</gene>
<evidence type="ECO:0000256" key="3">
    <source>
        <dbReference type="ARBA" id="ARBA00022679"/>
    </source>
</evidence>
<evidence type="ECO:0000313" key="6">
    <source>
        <dbReference type="EMBL" id="OGH84757.1"/>
    </source>
</evidence>
<dbReference type="InterPro" id="IPR029063">
    <property type="entry name" value="SAM-dependent_MTases_sf"/>
</dbReference>
<dbReference type="PRINTS" id="PR00508">
    <property type="entry name" value="S21N4MTFRASE"/>
</dbReference>
<dbReference type="AlphaFoldDB" id="A0A1F6NL90"/>
<evidence type="ECO:0000313" key="7">
    <source>
        <dbReference type="Proteomes" id="UP000177803"/>
    </source>
</evidence>
<dbReference type="GO" id="GO:0032259">
    <property type="term" value="P:methylation"/>
    <property type="evidence" value="ECO:0007669"/>
    <property type="project" value="UniProtKB-KW"/>
</dbReference>
<dbReference type="REBASE" id="412270">
    <property type="entry name" value="M.MbaRIFORF1400P"/>
</dbReference>
<evidence type="ECO:0000259" key="5">
    <source>
        <dbReference type="Pfam" id="PF01555"/>
    </source>
</evidence>
<dbReference type="EC" id="2.1.1.-" evidence="4"/>
<dbReference type="GO" id="GO:0009007">
    <property type="term" value="F:site-specific DNA-methyltransferase (adenine-specific) activity"/>
    <property type="evidence" value="ECO:0007669"/>
    <property type="project" value="TreeGrafter"/>
</dbReference>
<dbReference type="GO" id="GO:0005737">
    <property type="term" value="C:cytoplasm"/>
    <property type="evidence" value="ECO:0007669"/>
    <property type="project" value="TreeGrafter"/>
</dbReference>
<dbReference type="InterPro" id="IPR001091">
    <property type="entry name" value="RM_Methyltransferase"/>
</dbReference>